<dbReference type="InterPro" id="IPR036059">
    <property type="entry name" value="TldD/PmbA_sf"/>
</dbReference>
<dbReference type="GO" id="GO:0008237">
    <property type="term" value="F:metallopeptidase activity"/>
    <property type="evidence" value="ECO:0007669"/>
    <property type="project" value="InterPro"/>
</dbReference>
<dbReference type="SUPFAM" id="SSF111283">
    <property type="entry name" value="Putative modulator of DNA gyrase, PmbA/TldD"/>
    <property type="match status" value="1"/>
</dbReference>
<dbReference type="Gene3D" id="3.30.2290.10">
    <property type="entry name" value="PmbA/TldD superfamily"/>
    <property type="match status" value="1"/>
</dbReference>
<keyword evidence="5" id="KW-1185">Reference proteome</keyword>
<gene>
    <name evidence="4" type="ORF">V2H45_06405</name>
</gene>
<feature type="domain" description="Metalloprotease TldD/E C-terminal" evidence="3">
    <location>
        <begin position="224"/>
        <end position="442"/>
    </location>
</feature>
<dbReference type="PANTHER" id="PTHR43421">
    <property type="entry name" value="METALLOPROTEASE PMBA"/>
    <property type="match status" value="1"/>
</dbReference>
<feature type="domain" description="Metalloprotease TldD/E N-terminal" evidence="2">
    <location>
        <begin position="28"/>
        <end position="90"/>
    </location>
</feature>
<dbReference type="AlphaFoldDB" id="A0AAW9Q0K0"/>
<dbReference type="InterPro" id="IPR002510">
    <property type="entry name" value="Metalloprtase-TldD/E_N"/>
</dbReference>
<dbReference type="Pfam" id="PF01523">
    <property type="entry name" value="PmbA_TldD_1st"/>
    <property type="match status" value="1"/>
</dbReference>
<comment type="similarity">
    <text evidence="1">Belongs to the peptidase U62 family.</text>
</comment>
<dbReference type="Proteomes" id="UP001333818">
    <property type="component" value="Unassembled WGS sequence"/>
</dbReference>
<protein>
    <submittedName>
        <fullName evidence="4">Metallopeptidase TldD-related protein</fullName>
    </submittedName>
</protein>
<evidence type="ECO:0000259" key="3">
    <source>
        <dbReference type="Pfam" id="PF19289"/>
    </source>
</evidence>
<dbReference type="InterPro" id="IPR035068">
    <property type="entry name" value="TldD/PmbA_N"/>
</dbReference>
<evidence type="ECO:0000313" key="5">
    <source>
        <dbReference type="Proteomes" id="UP001333818"/>
    </source>
</evidence>
<comment type="caution">
    <text evidence="4">The sequence shown here is derived from an EMBL/GenBank/DDBJ whole genome shotgun (WGS) entry which is preliminary data.</text>
</comment>
<organism evidence="4 5">
    <name type="scientific">Tumidithrix elongata BACA0141</name>
    <dbReference type="NCBI Taxonomy" id="2716417"/>
    <lineage>
        <taxon>Bacteria</taxon>
        <taxon>Bacillati</taxon>
        <taxon>Cyanobacteriota</taxon>
        <taxon>Cyanophyceae</taxon>
        <taxon>Pseudanabaenales</taxon>
        <taxon>Pseudanabaenaceae</taxon>
        <taxon>Tumidithrix</taxon>
        <taxon>Tumidithrix elongata</taxon>
    </lineage>
</organism>
<dbReference type="InterPro" id="IPR045569">
    <property type="entry name" value="Metalloprtase-TldD/E_C"/>
</dbReference>
<dbReference type="GO" id="GO:0005829">
    <property type="term" value="C:cytosol"/>
    <property type="evidence" value="ECO:0007669"/>
    <property type="project" value="TreeGrafter"/>
</dbReference>
<reference evidence="4" key="1">
    <citation type="submission" date="2024-01" db="EMBL/GenBank/DDBJ databases">
        <title>Bank of Algae and Cyanobacteria of the Azores (BACA) strain genomes.</title>
        <authorList>
            <person name="Luz R."/>
            <person name="Cordeiro R."/>
            <person name="Fonseca A."/>
            <person name="Goncalves V."/>
        </authorList>
    </citation>
    <scope>NUCLEOTIDE SEQUENCE</scope>
    <source>
        <strain evidence="4">BACA0141</strain>
    </source>
</reference>
<dbReference type="PANTHER" id="PTHR43421:SF1">
    <property type="entry name" value="METALLOPROTEASE PMBA"/>
    <property type="match status" value="1"/>
</dbReference>
<dbReference type="InterPro" id="IPR047657">
    <property type="entry name" value="PmbA"/>
</dbReference>
<dbReference type="EMBL" id="JAZBJZ010000017">
    <property type="protein sequence ID" value="MEE3716371.1"/>
    <property type="molecule type" value="Genomic_DNA"/>
</dbReference>
<name>A0AAW9Q0K0_9CYAN</name>
<dbReference type="RefSeq" id="WP_330482799.1">
    <property type="nucleotide sequence ID" value="NZ_JAZBJZ010000017.1"/>
</dbReference>
<evidence type="ECO:0000256" key="1">
    <source>
        <dbReference type="ARBA" id="ARBA00005836"/>
    </source>
</evidence>
<accession>A0AAW9Q0K0</accession>
<proteinExistence type="inferred from homology"/>
<dbReference type="GO" id="GO:0006508">
    <property type="term" value="P:proteolysis"/>
    <property type="evidence" value="ECO:0007669"/>
    <property type="project" value="InterPro"/>
</dbReference>
<evidence type="ECO:0000259" key="2">
    <source>
        <dbReference type="Pfam" id="PF01523"/>
    </source>
</evidence>
<dbReference type="Pfam" id="PF19289">
    <property type="entry name" value="PmbA_TldD_3rd"/>
    <property type="match status" value="1"/>
</dbReference>
<sequence length="445" mass="48257">MKSAIAKLSPEQTLDYLLTQAKTCTESAEAYYLSTEDTPIEFENNRLKSLQTKAQQGVALRVIAHGKIGFASSTDLSRLDDLVAAAVQTAEIGEPADFEFASEAIPSNTVSEVELSPQPTTDRLVTIGDRLISQVRAYNPEILVNVDFHLRSRLTAIATNSGVMATRRNHTTSSSLGGNLVKGEDFLQAYSYEVVRQGEPNYDRLVEQVIQKYRWSETLAQVHSGTLPVLFTPRAVASTIGGLFDTVLSGQAIAQKASPLADKLGQTLFDRRLTIFEDPSLGVSACRFDDEGTPTSAKTFINQGAVECFYWDRRWAAKAERRSTGNGFRGGLSRPFPNTINLCIAPSKTSYADLIAQMEEGLIVDQVLGAGQSNQLAGEFSVNLDLGYKVERGKIVGRVKNTMVAGNIFAAFKDLIDLSSETEWVGGGALVPAILFAQLGVAARS</sequence>
<evidence type="ECO:0000313" key="4">
    <source>
        <dbReference type="EMBL" id="MEE3716371.1"/>
    </source>
</evidence>